<evidence type="ECO:0000313" key="14">
    <source>
        <dbReference type="EMBL" id="MFD1735493.1"/>
    </source>
</evidence>
<comment type="subunit">
    <text evidence="11">Monomer.</text>
</comment>
<dbReference type="InterPro" id="IPR033911">
    <property type="entry name" value="MetRS_core"/>
</dbReference>
<evidence type="ECO:0000313" key="15">
    <source>
        <dbReference type="Proteomes" id="UP001597214"/>
    </source>
</evidence>
<evidence type="ECO:0000256" key="5">
    <source>
        <dbReference type="ARBA" id="ARBA00022598"/>
    </source>
</evidence>
<reference evidence="15" key="1">
    <citation type="journal article" date="2019" name="Int. J. Syst. Evol. Microbiol.">
        <title>The Global Catalogue of Microorganisms (GCM) 10K type strain sequencing project: providing services to taxonomists for standard genome sequencing and annotation.</title>
        <authorList>
            <consortium name="The Broad Institute Genomics Platform"/>
            <consortium name="The Broad Institute Genome Sequencing Center for Infectious Disease"/>
            <person name="Wu L."/>
            <person name="Ma J."/>
        </authorList>
    </citation>
    <scope>NUCLEOTIDE SEQUENCE [LARGE SCALE GENOMIC DNA]</scope>
    <source>
        <strain evidence="15">CCUG 49339</strain>
    </source>
</reference>
<sequence length="540" mass="62588">MNVFIGGAWPYANGSLHLGHISALLPGDIIARYYRLKGDSVLYVSGSDCNGTPIAIRSRQEGKEVRQIADYYHQEFEDCFTRLGFSFDFYTRTDDIEHHKAVQDIFLHLLSKDLIYRQNVEQSFCVCCDQFLPDRYVEGTCPHCSSEARGDQCDACSTILDPLELLNRRCKLCGNEPTIHNTEHLYFALSTFQQQLENLLSDKKLTWRDNAISLTKRYLNEGLQNRAVSRDLKVGVPIPIEGFEDKKVYVWIDAVSGYLSASMKWSQENNEEWEPFWKGNDIKSYYIHGKDNIPFHTIIWPALLMGLGGLNIPTHIISSEYLTLERKKISTSREYAVWIPDLLSQYDPDSIRYYVTINAPERRDADFSWREFVLSHNGELLGAFGNFINRTLKFIEKSFHGELPRGNCSQKVKEELKELYVSIGKGIEKGELKASLEELFEYIRAANKYFDETKPWQTYKEDINTCINTLYTCVQMIANLSNLLDPFLPFSTNRIREFLHLQEPTWSLIEVENVKVNHIVPLFERIDTTRIEEERRKLGL</sequence>
<evidence type="ECO:0000256" key="7">
    <source>
        <dbReference type="ARBA" id="ARBA00022840"/>
    </source>
</evidence>
<dbReference type="HAMAP" id="MF_00098">
    <property type="entry name" value="Met_tRNA_synth_type1"/>
    <property type="match status" value="1"/>
</dbReference>
<dbReference type="SUPFAM" id="SSF52374">
    <property type="entry name" value="Nucleotidylyl transferase"/>
    <property type="match status" value="1"/>
</dbReference>
<evidence type="ECO:0000256" key="4">
    <source>
        <dbReference type="ARBA" id="ARBA00022490"/>
    </source>
</evidence>
<proteinExistence type="inferred from homology"/>
<dbReference type="NCBIfam" id="TIGR00398">
    <property type="entry name" value="metG"/>
    <property type="match status" value="1"/>
</dbReference>
<keyword evidence="5 11" id="KW-0436">Ligase</keyword>
<dbReference type="InterPro" id="IPR009080">
    <property type="entry name" value="tRNAsynth_Ia_anticodon-bd"/>
</dbReference>
<evidence type="ECO:0000256" key="2">
    <source>
        <dbReference type="ARBA" id="ARBA00004496"/>
    </source>
</evidence>
<dbReference type="CDD" id="cd07957">
    <property type="entry name" value="Anticodon_Ia_Met"/>
    <property type="match status" value="1"/>
</dbReference>
<evidence type="ECO:0000256" key="1">
    <source>
        <dbReference type="ARBA" id="ARBA00003314"/>
    </source>
</evidence>
<dbReference type="PANTHER" id="PTHR45765:SF1">
    <property type="entry name" value="METHIONINE--TRNA LIGASE, CYTOPLASMIC"/>
    <property type="match status" value="1"/>
</dbReference>
<evidence type="ECO:0000256" key="3">
    <source>
        <dbReference type="ARBA" id="ARBA00008258"/>
    </source>
</evidence>
<feature type="domain" description="Methionyl-tRNA synthetase anticodon-binding" evidence="13">
    <location>
        <begin position="406"/>
        <end position="508"/>
    </location>
</feature>
<comment type="catalytic activity">
    <reaction evidence="10 11">
        <text>tRNA(Met) + L-methionine + ATP = L-methionyl-tRNA(Met) + AMP + diphosphate</text>
        <dbReference type="Rhea" id="RHEA:13481"/>
        <dbReference type="Rhea" id="RHEA-COMP:9667"/>
        <dbReference type="Rhea" id="RHEA-COMP:9698"/>
        <dbReference type="ChEBI" id="CHEBI:30616"/>
        <dbReference type="ChEBI" id="CHEBI:33019"/>
        <dbReference type="ChEBI" id="CHEBI:57844"/>
        <dbReference type="ChEBI" id="CHEBI:78442"/>
        <dbReference type="ChEBI" id="CHEBI:78530"/>
        <dbReference type="ChEBI" id="CHEBI:456215"/>
        <dbReference type="EC" id="6.1.1.10"/>
    </reaction>
</comment>
<dbReference type="SUPFAM" id="SSF47323">
    <property type="entry name" value="Anticodon-binding domain of a subclass of class I aminoacyl-tRNA synthetases"/>
    <property type="match status" value="1"/>
</dbReference>
<keyword evidence="4 11" id="KW-0963">Cytoplasm</keyword>
<feature type="domain" description="Methionyl/Leucyl tRNA synthetase" evidence="12">
    <location>
        <begin position="4"/>
        <end position="392"/>
    </location>
</feature>
<evidence type="ECO:0000259" key="12">
    <source>
        <dbReference type="Pfam" id="PF09334"/>
    </source>
</evidence>
<dbReference type="InterPro" id="IPR023458">
    <property type="entry name" value="Met-tRNA_ligase_1"/>
</dbReference>
<dbReference type="PROSITE" id="PS00178">
    <property type="entry name" value="AA_TRNA_LIGASE_I"/>
    <property type="match status" value="1"/>
</dbReference>
<dbReference type="Proteomes" id="UP001597214">
    <property type="component" value="Unassembled WGS sequence"/>
</dbReference>
<dbReference type="InterPro" id="IPR001412">
    <property type="entry name" value="aa-tRNA-synth_I_CS"/>
</dbReference>
<dbReference type="PANTHER" id="PTHR45765">
    <property type="entry name" value="METHIONINE--TRNA LIGASE"/>
    <property type="match status" value="1"/>
</dbReference>
<dbReference type="CDD" id="cd00814">
    <property type="entry name" value="MetRS_core"/>
    <property type="match status" value="1"/>
</dbReference>
<evidence type="ECO:0000256" key="6">
    <source>
        <dbReference type="ARBA" id="ARBA00022741"/>
    </source>
</evidence>
<dbReference type="SUPFAM" id="SSF57770">
    <property type="entry name" value="Methionyl-tRNA synthetase (MetRS), Zn-domain"/>
    <property type="match status" value="1"/>
</dbReference>
<comment type="caution">
    <text evidence="14">The sequence shown here is derived from an EMBL/GenBank/DDBJ whole genome shotgun (WGS) entry which is preliminary data.</text>
</comment>
<comment type="similarity">
    <text evidence="3 11">Belongs to the class-I aminoacyl-tRNA synthetase family. MetG type 1 subfamily.</text>
</comment>
<dbReference type="Gene3D" id="1.10.730.10">
    <property type="entry name" value="Isoleucyl-tRNA Synthetase, Domain 1"/>
    <property type="match status" value="1"/>
</dbReference>
<dbReference type="PRINTS" id="PR01041">
    <property type="entry name" value="TRNASYNTHMET"/>
</dbReference>
<dbReference type="InterPro" id="IPR014758">
    <property type="entry name" value="Met-tRNA_synth"/>
</dbReference>
<protein>
    <recommendedName>
        <fullName evidence="11">Methionine--tRNA ligase</fullName>
        <ecNumber evidence="11">6.1.1.10</ecNumber>
    </recommendedName>
    <alternativeName>
        <fullName evidence="11">Methionyl-tRNA synthetase</fullName>
        <shortName evidence="11">MetRS</shortName>
    </alternativeName>
</protein>
<evidence type="ECO:0000256" key="10">
    <source>
        <dbReference type="ARBA" id="ARBA00047364"/>
    </source>
</evidence>
<accession>A0ABW4LNA5</accession>
<dbReference type="InterPro" id="IPR029038">
    <property type="entry name" value="MetRS_Zn"/>
</dbReference>
<keyword evidence="8 11" id="KW-0648">Protein biosynthesis</keyword>
<dbReference type="Pfam" id="PF09334">
    <property type="entry name" value="tRNA-synt_1g"/>
    <property type="match status" value="1"/>
</dbReference>
<feature type="binding site" evidence="11">
    <location>
        <position position="153"/>
    </location>
    <ligand>
        <name>Zn(2+)</name>
        <dbReference type="ChEBI" id="CHEBI:29105"/>
    </ligand>
</feature>
<feature type="short sequence motif" description="'KMSKS' region" evidence="11">
    <location>
        <begin position="328"/>
        <end position="332"/>
    </location>
</feature>
<feature type="short sequence motif" description="'HIGH' region" evidence="11">
    <location>
        <begin position="10"/>
        <end position="20"/>
    </location>
</feature>
<evidence type="ECO:0000256" key="8">
    <source>
        <dbReference type="ARBA" id="ARBA00022917"/>
    </source>
</evidence>
<feature type="binding site" evidence="11">
    <location>
        <position position="331"/>
    </location>
    <ligand>
        <name>ATP</name>
        <dbReference type="ChEBI" id="CHEBI:30616"/>
    </ligand>
</feature>
<dbReference type="GO" id="GO:0004825">
    <property type="term" value="F:methionine-tRNA ligase activity"/>
    <property type="evidence" value="ECO:0007669"/>
    <property type="project" value="UniProtKB-EC"/>
</dbReference>
<dbReference type="InterPro" id="IPR014729">
    <property type="entry name" value="Rossmann-like_a/b/a_fold"/>
</dbReference>
<keyword evidence="11" id="KW-0479">Metal-binding</keyword>
<name>A0ABW4LNA5_9BACI</name>
<dbReference type="Gene3D" id="3.40.50.620">
    <property type="entry name" value="HUPs"/>
    <property type="match status" value="1"/>
</dbReference>
<dbReference type="EMBL" id="JBHUEM010000003">
    <property type="protein sequence ID" value="MFD1735493.1"/>
    <property type="molecule type" value="Genomic_DNA"/>
</dbReference>
<dbReference type="InterPro" id="IPR041872">
    <property type="entry name" value="Anticodon_Met"/>
</dbReference>
<comment type="subcellular location">
    <subcellularLocation>
        <location evidence="2 11">Cytoplasm</location>
    </subcellularLocation>
</comment>
<keyword evidence="9 11" id="KW-0030">Aminoacyl-tRNA synthetase</keyword>
<comment type="function">
    <text evidence="1 11">Is required not only for elongation of protein synthesis but also for the initiation of all mRNA translation through initiator tRNA(fMet) aminoacylation.</text>
</comment>
<dbReference type="Pfam" id="PF19303">
    <property type="entry name" value="Anticodon_3"/>
    <property type="match status" value="1"/>
</dbReference>
<feature type="binding site" evidence="11">
    <location>
        <position position="144"/>
    </location>
    <ligand>
        <name>Zn(2+)</name>
        <dbReference type="ChEBI" id="CHEBI:29105"/>
    </ligand>
</feature>
<dbReference type="InterPro" id="IPR015413">
    <property type="entry name" value="Methionyl/Leucyl_tRNA_Synth"/>
</dbReference>
<keyword evidence="7 11" id="KW-0067">ATP-binding</keyword>
<keyword evidence="6 11" id="KW-0547">Nucleotide-binding</keyword>
<gene>
    <name evidence="11 14" type="primary">metG</name>
    <name evidence="14" type="ORF">ACFSCX_02850</name>
</gene>
<evidence type="ECO:0000256" key="11">
    <source>
        <dbReference type="HAMAP-Rule" id="MF_00098"/>
    </source>
</evidence>
<evidence type="ECO:0000259" key="13">
    <source>
        <dbReference type="Pfam" id="PF19303"/>
    </source>
</evidence>
<dbReference type="EC" id="6.1.1.10" evidence="11"/>
<comment type="cofactor">
    <cofactor evidence="11">
        <name>Zn(2+)</name>
        <dbReference type="ChEBI" id="CHEBI:29105"/>
    </cofactor>
    <text evidence="11">Binds 1 zinc ion per subunit.</text>
</comment>
<feature type="binding site" evidence="11">
    <location>
        <position position="141"/>
    </location>
    <ligand>
        <name>Zn(2+)</name>
        <dbReference type="ChEBI" id="CHEBI:29105"/>
    </ligand>
</feature>
<organism evidence="14 15">
    <name type="scientific">Bacillus salitolerans</name>
    <dbReference type="NCBI Taxonomy" id="1437434"/>
    <lineage>
        <taxon>Bacteria</taxon>
        <taxon>Bacillati</taxon>
        <taxon>Bacillota</taxon>
        <taxon>Bacilli</taxon>
        <taxon>Bacillales</taxon>
        <taxon>Bacillaceae</taxon>
        <taxon>Bacillus</taxon>
    </lineage>
</organism>
<dbReference type="Gene3D" id="2.20.28.20">
    <property type="entry name" value="Methionyl-tRNA synthetase, Zn-domain"/>
    <property type="match status" value="1"/>
</dbReference>
<keyword evidence="15" id="KW-1185">Reference proteome</keyword>
<keyword evidence="11" id="KW-0862">Zinc</keyword>
<dbReference type="RefSeq" id="WP_377926593.1">
    <property type="nucleotide sequence ID" value="NZ_JBHUEM010000003.1"/>
</dbReference>
<feature type="binding site" evidence="11">
    <location>
        <position position="156"/>
    </location>
    <ligand>
        <name>Zn(2+)</name>
        <dbReference type="ChEBI" id="CHEBI:29105"/>
    </ligand>
</feature>
<evidence type="ECO:0000256" key="9">
    <source>
        <dbReference type="ARBA" id="ARBA00023146"/>
    </source>
</evidence>